<keyword evidence="2" id="KW-1185">Reference proteome</keyword>
<reference evidence="1" key="1">
    <citation type="submission" date="2021-04" db="EMBL/GenBank/DDBJ databases">
        <title>Pseudonocardia sp. nov., isolated from sandy soil of mangrove forest.</title>
        <authorList>
            <person name="Zan Z."/>
            <person name="Huang R."/>
            <person name="Liu W."/>
        </authorList>
    </citation>
    <scope>NUCLEOTIDE SEQUENCE</scope>
    <source>
        <strain evidence="1">S2-4</strain>
    </source>
</reference>
<keyword evidence="1" id="KW-0418">Kinase</keyword>
<accession>A0ABT0ZTP4</accession>
<name>A0ABT0ZTP4_9PSEU</name>
<dbReference type="Proteomes" id="UP001165283">
    <property type="component" value="Unassembled WGS sequence"/>
</dbReference>
<comment type="caution">
    <text evidence="1">The sequence shown here is derived from an EMBL/GenBank/DDBJ whole genome shotgun (WGS) entry which is preliminary data.</text>
</comment>
<protein>
    <submittedName>
        <fullName evidence="1">Uridine kinase</fullName>
    </submittedName>
</protein>
<dbReference type="InterPro" id="IPR027417">
    <property type="entry name" value="P-loop_NTPase"/>
</dbReference>
<evidence type="ECO:0000313" key="2">
    <source>
        <dbReference type="Proteomes" id="UP001165283"/>
    </source>
</evidence>
<dbReference type="GO" id="GO:0016301">
    <property type="term" value="F:kinase activity"/>
    <property type="evidence" value="ECO:0007669"/>
    <property type="project" value="UniProtKB-KW"/>
</dbReference>
<dbReference type="Gene3D" id="3.40.50.300">
    <property type="entry name" value="P-loop containing nucleotide triphosphate hydrolases"/>
    <property type="match status" value="1"/>
</dbReference>
<keyword evidence="1" id="KW-0808">Transferase</keyword>
<sequence length="229" mass="25278">MVARADLLDALTATIAATVLPHPLRVAIDGPDAAGKTTTADELATRLAPHRPVVRAGVDDFHRPRAERLRRGALSPHGYLEDSFDLRAVVDDVLAPLGPGGDRRYRSAAFDHRTDAPRPGPVAVAPPDAVLLFDGVFLLRPPLLGHWDLTVHLHIDEAEVLRRARVRDAALFGAGLDRRYSSRYLPGQRLYRERHDPAGTAHVLIDHTDPRRPVLRRPASLADLRRVDH</sequence>
<dbReference type="RefSeq" id="WP_252435707.1">
    <property type="nucleotide sequence ID" value="NZ_JAGSOV010000009.1"/>
</dbReference>
<dbReference type="SUPFAM" id="SSF52540">
    <property type="entry name" value="P-loop containing nucleoside triphosphate hydrolases"/>
    <property type="match status" value="1"/>
</dbReference>
<evidence type="ECO:0000313" key="1">
    <source>
        <dbReference type="EMBL" id="MCO1654102.1"/>
    </source>
</evidence>
<gene>
    <name evidence="1" type="ORF">KDL28_03435</name>
</gene>
<proteinExistence type="predicted"/>
<organism evidence="1 2">
    <name type="scientific">Pseudonocardia humida</name>
    <dbReference type="NCBI Taxonomy" id="2800819"/>
    <lineage>
        <taxon>Bacteria</taxon>
        <taxon>Bacillati</taxon>
        <taxon>Actinomycetota</taxon>
        <taxon>Actinomycetes</taxon>
        <taxon>Pseudonocardiales</taxon>
        <taxon>Pseudonocardiaceae</taxon>
        <taxon>Pseudonocardia</taxon>
    </lineage>
</organism>
<dbReference type="EMBL" id="JAGSOV010000009">
    <property type="protein sequence ID" value="MCO1654102.1"/>
    <property type="molecule type" value="Genomic_DNA"/>
</dbReference>